<reference evidence="2" key="2">
    <citation type="submission" date="2025-08" db="UniProtKB">
        <authorList>
            <consortium name="RefSeq"/>
        </authorList>
    </citation>
    <scope>IDENTIFICATION</scope>
    <source>
        <tissue evidence="2">Leaf</tissue>
    </source>
</reference>
<reference evidence="1" key="1">
    <citation type="journal article" date="2014" name="Nat. Commun.">
        <title>The tobacco genome sequence and its comparison with those of tomato and potato.</title>
        <authorList>
            <person name="Sierro N."/>
            <person name="Battey J.N."/>
            <person name="Ouadi S."/>
            <person name="Bakaher N."/>
            <person name="Bovet L."/>
            <person name="Willig A."/>
            <person name="Goepfert S."/>
            <person name="Peitsch M.C."/>
            <person name="Ivanov N.V."/>
        </authorList>
    </citation>
    <scope>NUCLEOTIDE SEQUENCE [LARGE SCALE GENOMIC DNA]</scope>
</reference>
<dbReference type="PANTHER" id="PTHR34222">
    <property type="entry name" value="GAG_PRE-INTEGRS DOMAIN-CONTAINING PROTEIN"/>
    <property type="match status" value="1"/>
</dbReference>
<name>A0A1S4CRT0_TOBAC</name>
<dbReference type="Proteomes" id="UP000790787">
    <property type="component" value="Chromosome 15"/>
</dbReference>
<dbReference type="RefSeq" id="XP_016503815.1">
    <property type="nucleotide sequence ID" value="XM_016648329.1"/>
</dbReference>
<evidence type="ECO:0000313" key="1">
    <source>
        <dbReference type="Proteomes" id="UP000790787"/>
    </source>
</evidence>
<protein>
    <submittedName>
        <fullName evidence="2">Uncharacterized protein LOC107821874 isoform X1</fullName>
    </submittedName>
    <submittedName>
        <fullName evidence="2">Uncharacterized protein isoform X1</fullName>
    </submittedName>
</protein>
<dbReference type="GeneID" id="107821874"/>
<dbReference type="AlphaFoldDB" id="A0A1S4CRT0"/>
<organism evidence="1 2">
    <name type="scientific">Nicotiana tabacum</name>
    <name type="common">Common tobacco</name>
    <dbReference type="NCBI Taxonomy" id="4097"/>
    <lineage>
        <taxon>Eukaryota</taxon>
        <taxon>Viridiplantae</taxon>
        <taxon>Streptophyta</taxon>
        <taxon>Embryophyta</taxon>
        <taxon>Tracheophyta</taxon>
        <taxon>Spermatophyta</taxon>
        <taxon>Magnoliopsida</taxon>
        <taxon>eudicotyledons</taxon>
        <taxon>Gunneridae</taxon>
        <taxon>Pentapetalae</taxon>
        <taxon>asterids</taxon>
        <taxon>lamiids</taxon>
        <taxon>Solanales</taxon>
        <taxon>Solanaceae</taxon>
        <taxon>Nicotianoideae</taxon>
        <taxon>Nicotianeae</taxon>
        <taxon>Nicotiana</taxon>
    </lineage>
</organism>
<gene>
    <name evidence="2" type="primary">LOC107821874</name>
</gene>
<dbReference type="PANTHER" id="PTHR34222:SF33">
    <property type="entry name" value="RETROTRANSPOSON GAG DOMAIN-CONTAINING PROTEIN"/>
    <property type="match status" value="1"/>
</dbReference>
<keyword evidence="1" id="KW-1185">Reference proteome</keyword>
<dbReference type="KEGG" id="nta:107821874"/>
<accession>A0A1S4CRT0</accession>
<proteinExistence type="predicted"/>
<dbReference type="OrthoDB" id="1284351at2759"/>
<dbReference type="PaxDb" id="4097-A0A1S4CRT0"/>
<evidence type="ECO:0000313" key="2">
    <source>
        <dbReference type="RefSeq" id="XP_016503815.1"/>
    </source>
</evidence>
<sequence>MKSLWDELHSSYVGPVCSCGALLEFIEDQQLFQFLNGLNDSHLTVKSAIMMKNPFPPISKAYSLLQQDESQKEAHSSAPSFYSDTSSFLVSPGSSNGNKTFSQKVNFESMRNNTYVFCKYCKKPGHTMDKCYMFHKFLPDFKFTKSKKSASCVQTKTPFASSTPACAAPVTQDSEPSTHAFTKEQYQHLLTLFHQAHLSHGSAHEGFNVANSAFAHFTAEYRVLRKVTAEISWLVRLLGDLGLHVTSPVSVFCDS</sequence>
<dbReference type="RefSeq" id="XP_016503815.1">
    <property type="nucleotide sequence ID" value="XM_016648329.2"/>
</dbReference>